<dbReference type="GO" id="GO:0030479">
    <property type="term" value="C:actin cortical patch"/>
    <property type="evidence" value="ECO:0007669"/>
    <property type="project" value="TreeGrafter"/>
</dbReference>
<dbReference type="InterPro" id="IPR018556">
    <property type="entry name" value="SPIN90/Ldb17_LRD"/>
</dbReference>
<dbReference type="GO" id="GO:0006897">
    <property type="term" value="P:endocytosis"/>
    <property type="evidence" value="ECO:0007669"/>
    <property type="project" value="TreeGrafter"/>
</dbReference>
<dbReference type="GO" id="GO:0071933">
    <property type="term" value="F:Arp2/3 complex binding"/>
    <property type="evidence" value="ECO:0007669"/>
    <property type="project" value="TreeGrafter"/>
</dbReference>
<name>A0AAD5UW28_9APHY</name>
<feature type="region of interest" description="Disordered" evidence="1">
    <location>
        <begin position="328"/>
        <end position="465"/>
    </location>
</feature>
<feature type="compositionally biased region" description="Polar residues" evidence="1">
    <location>
        <begin position="331"/>
        <end position="340"/>
    </location>
</feature>
<feature type="compositionally biased region" description="Polar residues" evidence="1">
    <location>
        <begin position="409"/>
        <end position="418"/>
    </location>
</feature>
<accession>A0AAD5UW28</accession>
<keyword evidence="4" id="KW-1185">Reference proteome</keyword>
<dbReference type="InterPro" id="IPR030125">
    <property type="entry name" value="SPIN90/Ldb17"/>
</dbReference>
<feature type="compositionally biased region" description="Low complexity" evidence="1">
    <location>
        <begin position="510"/>
        <end position="532"/>
    </location>
</feature>
<evidence type="ECO:0000259" key="2">
    <source>
        <dbReference type="Pfam" id="PF09431"/>
    </source>
</evidence>
<dbReference type="PANTHER" id="PTHR13357:SF1">
    <property type="entry name" value="NCK-INTERACTING PROTEIN WITH SH3 DOMAIN"/>
    <property type="match status" value="1"/>
</dbReference>
<dbReference type="InterPro" id="IPR016024">
    <property type="entry name" value="ARM-type_fold"/>
</dbReference>
<organism evidence="3 4">
    <name type="scientific">Meripilus lineatus</name>
    <dbReference type="NCBI Taxonomy" id="2056292"/>
    <lineage>
        <taxon>Eukaryota</taxon>
        <taxon>Fungi</taxon>
        <taxon>Dikarya</taxon>
        <taxon>Basidiomycota</taxon>
        <taxon>Agaricomycotina</taxon>
        <taxon>Agaricomycetes</taxon>
        <taxon>Polyporales</taxon>
        <taxon>Meripilaceae</taxon>
        <taxon>Meripilus</taxon>
    </lineage>
</organism>
<feature type="region of interest" description="Disordered" evidence="1">
    <location>
        <begin position="509"/>
        <end position="576"/>
    </location>
</feature>
<comment type="caution">
    <text evidence="3">The sequence shown here is derived from an EMBL/GenBank/DDBJ whole genome shotgun (WGS) entry which is preliminary data.</text>
</comment>
<feature type="compositionally biased region" description="Low complexity" evidence="1">
    <location>
        <begin position="370"/>
        <end position="382"/>
    </location>
</feature>
<proteinExistence type="predicted"/>
<dbReference type="PANTHER" id="PTHR13357">
    <property type="entry name" value="SH3 ADAPTER PROTEIN SPIN90 NCK INTERACTING PROTEIN WITH SH3 DOMAIN"/>
    <property type="match status" value="1"/>
</dbReference>
<dbReference type="Proteomes" id="UP001212997">
    <property type="component" value="Unassembled WGS sequence"/>
</dbReference>
<evidence type="ECO:0000313" key="3">
    <source>
        <dbReference type="EMBL" id="KAJ3479245.1"/>
    </source>
</evidence>
<dbReference type="GO" id="GO:0051666">
    <property type="term" value="P:actin cortical patch localization"/>
    <property type="evidence" value="ECO:0007669"/>
    <property type="project" value="TreeGrafter"/>
</dbReference>
<sequence length="576" mass="63378">MLTSLPKSTDPHHQLILYVVLLEHGKRNQQFLRSHKRWQPLLPLLMDHARVEIDNDLDDMYTGVSSSGSNPGYQRGVSIPIEAKLRSLSVRLLYDVCRVQKPSLDDLQLFDDTFIEYLFDLVENTRHQSDDTFNYSVIKLIVALNEQFMVASLHTAGATPDGHTQRRPNDPGRPEGENRVLRILMSRLSSSMTFGENMIFMLNRAGRTSEDLVMQLLVLKILYLLFTTKGTSEFFYTNDLCVLVDVFLREIVNLDEDQENESLRHTYLRVLHPLLTKTQLRHMPYKRPQIVRVLESLIEHESIRDVNPTTRRLVQRCLTGEWCSQLRRAGTSDTGPQRLNSPGADNVTIASAPHATTNHNLMPPTFTPDKPLGSKGKSLKSSRSVEHLKPRPAGVSRHRTGGGVGETLRQGSNDSATSLPHVASAALSPGQTTSQSKKKDKSEYGSHGGHGHTSSAPSSATPTRKPTGYDVALTYAEGAPPYTYDPYDYASTKSISPTVKVFPVNPLTNTTAIPSSASDTTSTSGSSVSGRTTKTRRAAPPPPTAGKRKPPAPPGPKNIFGATQGSLWTGGNGGRA</sequence>
<dbReference type="EMBL" id="JANAWD010000452">
    <property type="protein sequence ID" value="KAJ3479245.1"/>
    <property type="molecule type" value="Genomic_DNA"/>
</dbReference>
<dbReference type="AlphaFoldDB" id="A0AAD5UW28"/>
<feature type="region of interest" description="Disordered" evidence="1">
    <location>
        <begin position="157"/>
        <end position="176"/>
    </location>
</feature>
<reference evidence="3" key="1">
    <citation type="submission" date="2022-07" db="EMBL/GenBank/DDBJ databases">
        <title>Genome Sequence of Physisporinus lineatus.</title>
        <authorList>
            <person name="Buettner E."/>
        </authorList>
    </citation>
    <scope>NUCLEOTIDE SEQUENCE</scope>
    <source>
        <strain evidence="3">VT162</strain>
    </source>
</reference>
<dbReference type="GO" id="GO:0000147">
    <property type="term" value="P:actin cortical patch assembly"/>
    <property type="evidence" value="ECO:0007669"/>
    <property type="project" value="TreeGrafter"/>
</dbReference>
<dbReference type="Pfam" id="PF09431">
    <property type="entry name" value="SPIN90_LRD"/>
    <property type="match status" value="1"/>
</dbReference>
<feature type="domain" description="SPIN90/Ldb17 leucine-rich" evidence="2">
    <location>
        <begin position="130"/>
        <end position="290"/>
    </location>
</feature>
<gene>
    <name evidence="3" type="ORF">NLI96_g9196</name>
</gene>
<evidence type="ECO:0000256" key="1">
    <source>
        <dbReference type="SAM" id="MobiDB-lite"/>
    </source>
</evidence>
<protein>
    <recommendedName>
        <fullName evidence="2">SPIN90/Ldb17 leucine-rich domain-containing protein</fullName>
    </recommendedName>
</protein>
<dbReference type="SUPFAM" id="SSF48371">
    <property type="entry name" value="ARM repeat"/>
    <property type="match status" value="1"/>
</dbReference>
<feature type="compositionally biased region" description="Low complexity" evidence="1">
    <location>
        <begin position="452"/>
        <end position="463"/>
    </location>
</feature>
<evidence type="ECO:0000313" key="4">
    <source>
        <dbReference type="Proteomes" id="UP001212997"/>
    </source>
</evidence>
<feature type="compositionally biased region" description="Basic and acidic residues" evidence="1">
    <location>
        <begin position="163"/>
        <end position="176"/>
    </location>
</feature>